<dbReference type="PANTHER" id="PTHR46112:SF2">
    <property type="entry name" value="XAA-PRO AMINOPEPTIDASE P-RELATED"/>
    <property type="match status" value="1"/>
</dbReference>
<dbReference type="SUPFAM" id="SSF53092">
    <property type="entry name" value="Creatinase/prolidase N-terminal domain"/>
    <property type="match status" value="1"/>
</dbReference>
<evidence type="ECO:0000259" key="2">
    <source>
        <dbReference type="Pfam" id="PF01321"/>
    </source>
</evidence>
<dbReference type="Pfam" id="PF01321">
    <property type="entry name" value="Creatinase_N"/>
    <property type="match status" value="1"/>
</dbReference>
<reference evidence="3" key="1">
    <citation type="journal article" date="2020" name="mSystems">
        <title>Genome- and Community-Level Interaction Insights into Carbon Utilization and Element Cycling Functions of Hydrothermarchaeota in Hydrothermal Sediment.</title>
        <authorList>
            <person name="Zhou Z."/>
            <person name="Liu Y."/>
            <person name="Xu W."/>
            <person name="Pan J."/>
            <person name="Luo Z.H."/>
            <person name="Li M."/>
        </authorList>
    </citation>
    <scope>NUCLEOTIDE SEQUENCE [LARGE SCALE GENOMIC DNA]</scope>
    <source>
        <strain evidence="3">SpSt-69</strain>
    </source>
</reference>
<keyword evidence="3" id="KW-0378">Hydrolase</keyword>
<feature type="domain" description="Peptidase M24" evidence="1">
    <location>
        <begin position="159"/>
        <end position="393"/>
    </location>
</feature>
<dbReference type="Pfam" id="PF00557">
    <property type="entry name" value="Peptidase_M24"/>
    <property type="match status" value="1"/>
</dbReference>
<name>A0A7V4E4N1_UNCW3</name>
<dbReference type="GO" id="GO:0004177">
    <property type="term" value="F:aminopeptidase activity"/>
    <property type="evidence" value="ECO:0007669"/>
    <property type="project" value="UniProtKB-KW"/>
</dbReference>
<organism evidence="3">
    <name type="scientific">candidate division WOR-3 bacterium</name>
    <dbReference type="NCBI Taxonomy" id="2052148"/>
    <lineage>
        <taxon>Bacteria</taxon>
        <taxon>Bacteria division WOR-3</taxon>
    </lineage>
</organism>
<evidence type="ECO:0000259" key="1">
    <source>
        <dbReference type="Pfam" id="PF00557"/>
    </source>
</evidence>
<dbReference type="SUPFAM" id="SSF55920">
    <property type="entry name" value="Creatinase/aminopeptidase"/>
    <property type="match status" value="1"/>
</dbReference>
<dbReference type="InterPro" id="IPR029149">
    <property type="entry name" value="Creatin/AminoP/Spt16_N"/>
</dbReference>
<dbReference type="CDD" id="cd01066">
    <property type="entry name" value="APP_MetAP"/>
    <property type="match status" value="1"/>
</dbReference>
<keyword evidence="3" id="KW-0031">Aminopeptidase</keyword>
<dbReference type="InterPro" id="IPR000587">
    <property type="entry name" value="Creatinase_N"/>
</dbReference>
<comment type="caution">
    <text evidence="3">The sequence shown here is derived from an EMBL/GenBank/DDBJ whole genome shotgun (WGS) entry which is preliminary data.</text>
</comment>
<protein>
    <submittedName>
        <fullName evidence="3">Aminopeptidase P family protein</fullName>
    </submittedName>
</protein>
<gene>
    <name evidence="3" type="ORF">ENU66_05720</name>
</gene>
<dbReference type="InterPro" id="IPR000994">
    <property type="entry name" value="Pept_M24"/>
</dbReference>
<proteinExistence type="predicted"/>
<dbReference type="InterPro" id="IPR050659">
    <property type="entry name" value="Peptidase_M24B"/>
</dbReference>
<dbReference type="Gene3D" id="3.40.350.10">
    <property type="entry name" value="Creatinase/prolidase N-terminal domain"/>
    <property type="match status" value="1"/>
</dbReference>
<accession>A0A7V4E4N1</accession>
<dbReference type="EMBL" id="DTDJ01000036">
    <property type="protein sequence ID" value="HGL17803.1"/>
    <property type="molecule type" value="Genomic_DNA"/>
</dbReference>
<dbReference type="PANTHER" id="PTHR46112">
    <property type="entry name" value="AMINOPEPTIDASE"/>
    <property type="match status" value="1"/>
</dbReference>
<feature type="domain" description="Creatinase N-terminal" evidence="2">
    <location>
        <begin position="34"/>
        <end position="151"/>
    </location>
</feature>
<keyword evidence="3" id="KW-0645">Protease</keyword>
<dbReference type="Gene3D" id="3.90.230.10">
    <property type="entry name" value="Creatinase/methionine aminopeptidase superfamily"/>
    <property type="match status" value="1"/>
</dbReference>
<dbReference type="AlphaFoldDB" id="A0A7V4E4N1"/>
<evidence type="ECO:0000313" key="3">
    <source>
        <dbReference type="EMBL" id="HGL17803.1"/>
    </source>
</evidence>
<sequence>MDIFCVWQRNTVLRYHYIKCCTILLQGWRNSMDRINKLMKLFEDKPLDAIFLLKPLNIFYLTGVYVNGVLYLGGDRPLLFVRRPKERPLNSRVDVVFINSFKDIKSYLSQPLSRVGLELDSLPYNTVTRIVSTFGSKEVVDISNEIRLVRMKKDNGEIEKIKSAGQIVAKVFEKLTEVFVPGMSELDLLIELEYFSRKMGNLGVYRMHSFGNEASFSHILQGESAFFPSYLDAPTGGLGVSEAFPQGASHRKIEPNKPFTVDVMINYDGYIADATRTFVYGNVSEEVKNYWEKLTSIYRFLADLLVPGSVCEDVYLKTMSYVGSLELEDVFMGVGQDKVKFIGHGVGLEVDEFPFLAKGFQLKLEQNTVLAVEPKLFSKSFGIMGIEDTFLVEKDGPKSLIPFDQRLVVL</sequence>
<dbReference type="InterPro" id="IPR036005">
    <property type="entry name" value="Creatinase/aminopeptidase-like"/>
</dbReference>